<keyword evidence="2" id="KW-1185">Reference proteome</keyword>
<evidence type="ECO:0008006" key="3">
    <source>
        <dbReference type="Google" id="ProtNLM"/>
    </source>
</evidence>
<evidence type="ECO:0000313" key="2">
    <source>
        <dbReference type="Proteomes" id="UP000256838"/>
    </source>
</evidence>
<dbReference type="SUPFAM" id="SSF56059">
    <property type="entry name" value="Glutathione synthetase ATP-binding domain-like"/>
    <property type="match status" value="1"/>
</dbReference>
<gene>
    <name evidence="1" type="ORF">DWV00_18995</name>
</gene>
<name>A0A3D8JWS2_9BURK</name>
<dbReference type="Proteomes" id="UP000256838">
    <property type="component" value="Unassembled WGS sequence"/>
</dbReference>
<reference evidence="1 2" key="1">
    <citation type="submission" date="2018-08" db="EMBL/GenBank/DDBJ databases">
        <title>Paraburkholderia sp. DHOM06 isolated from forest soil.</title>
        <authorList>
            <person name="Gao Z.-H."/>
            <person name="Qiu L.-H."/>
        </authorList>
    </citation>
    <scope>NUCLEOTIDE SEQUENCE [LARGE SCALE GENOMIC DNA]</scope>
    <source>
        <strain evidence="1 2">DHOM06</strain>
    </source>
</reference>
<dbReference type="InterPro" id="IPR029465">
    <property type="entry name" value="ATPgrasp_TupA"/>
</dbReference>
<protein>
    <recommendedName>
        <fullName evidence="3">Glycosyl transferase</fullName>
    </recommendedName>
</protein>
<proteinExistence type="predicted"/>
<organism evidence="1 2">
    <name type="scientific">Trinickia dinghuensis</name>
    <dbReference type="NCBI Taxonomy" id="2291023"/>
    <lineage>
        <taxon>Bacteria</taxon>
        <taxon>Pseudomonadati</taxon>
        <taxon>Pseudomonadota</taxon>
        <taxon>Betaproteobacteria</taxon>
        <taxon>Burkholderiales</taxon>
        <taxon>Burkholderiaceae</taxon>
        <taxon>Trinickia</taxon>
    </lineage>
</organism>
<dbReference type="OrthoDB" id="9791827at2"/>
<sequence length="304" mass="35050">MGLHGAVKAAWHGAKRLLPDSAFMKLQHRRLIGRWPNMREPAAFNESILRRCLHPDMRWVQLTDKLAVRAYVREKIGDEHLIPLVAVPDAFTRDVFDALPASFVMKANHGCAFVKIVRDKSATSFEALSALANRWLAINFYRLSRERHYTFIEPKLYFEHLLTDGSGKIPSDLKLHIFGGRPEGSCIHTMVVADRFGDVRGDLYDEHWHRLDVSFGEYRPSDAPVVRPENWKEIERIALRLAEDFDYVRVDLYSTGREVYFGELTFTPGAGLLRFTPDSHDYRWGKMLKESSEGFERMRRAGVS</sequence>
<dbReference type="AlphaFoldDB" id="A0A3D8JWS2"/>
<evidence type="ECO:0000313" key="1">
    <source>
        <dbReference type="EMBL" id="RDU97320.1"/>
    </source>
</evidence>
<dbReference type="Pfam" id="PF14305">
    <property type="entry name" value="ATPgrasp_TupA"/>
    <property type="match status" value="1"/>
</dbReference>
<accession>A0A3D8JWS2</accession>
<comment type="caution">
    <text evidence="1">The sequence shown here is derived from an EMBL/GenBank/DDBJ whole genome shotgun (WGS) entry which is preliminary data.</text>
</comment>
<dbReference type="EMBL" id="QRGA01000010">
    <property type="protein sequence ID" value="RDU97320.1"/>
    <property type="molecule type" value="Genomic_DNA"/>
</dbReference>